<organism evidence="2 3">
    <name type="scientific">Dioszegia hungarica</name>
    <dbReference type="NCBI Taxonomy" id="4972"/>
    <lineage>
        <taxon>Eukaryota</taxon>
        <taxon>Fungi</taxon>
        <taxon>Dikarya</taxon>
        <taxon>Basidiomycota</taxon>
        <taxon>Agaricomycotina</taxon>
        <taxon>Tremellomycetes</taxon>
        <taxon>Tremellales</taxon>
        <taxon>Bulleribasidiaceae</taxon>
        <taxon>Dioszegia</taxon>
    </lineage>
</organism>
<dbReference type="EMBL" id="JAKWFO010000005">
    <property type="protein sequence ID" value="KAI9635955.1"/>
    <property type="molecule type" value="Genomic_DNA"/>
</dbReference>
<feature type="domain" description="Tetrapyrrole biosynthesis uroporphyrinogen III synthase" evidence="1">
    <location>
        <begin position="27"/>
        <end position="284"/>
    </location>
</feature>
<dbReference type="GO" id="GO:0004852">
    <property type="term" value="F:uroporphyrinogen-III synthase activity"/>
    <property type="evidence" value="ECO:0007669"/>
    <property type="project" value="InterPro"/>
</dbReference>
<reference evidence="2" key="1">
    <citation type="journal article" date="2022" name="G3 (Bethesda)">
        <title>High quality genome of the basidiomycete yeast Dioszegia hungarica PDD-24b-2 isolated from cloud water.</title>
        <authorList>
            <person name="Jarrige D."/>
            <person name="Haridas S."/>
            <person name="Bleykasten-Grosshans C."/>
            <person name="Joly M."/>
            <person name="Nadalig T."/>
            <person name="Sancelme M."/>
            <person name="Vuilleumier S."/>
            <person name="Grigoriev I.V."/>
            <person name="Amato P."/>
            <person name="Bringel F."/>
        </authorList>
    </citation>
    <scope>NUCLEOTIDE SEQUENCE</scope>
    <source>
        <strain evidence="2">PDD-24b-2</strain>
    </source>
</reference>
<protein>
    <submittedName>
        <fullName evidence="2">Tetrapyrrole biosynthesis, uroporphyrinogen III synthase</fullName>
    </submittedName>
</protein>
<dbReference type="PANTHER" id="PTHR12390">
    <property type="entry name" value="UROPORPHYRINOGEN III SYNTHASE"/>
    <property type="match status" value="1"/>
</dbReference>
<evidence type="ECO:0000313" key="2">
    <source>
        <dbReference type="EMBL" id="KAI9635955.1"/>
    </source>
</evidence>
<evidence type="ECO:0000259" key="1">
    <source>
        <dbReference type="Pfam" id="PF02602"/>
    </source>
</evidence>
<dbReference type="RefSeq" id="XP_052945732.1">
    <property type="nucleotide sequence ID" value="XM_053093029.1"/>
</dbReference>
<dbReference type="Pfam" id="PF02602">
    <property type="entry name" value="HEM4"/>
    <property type="match status" value="1"/>
</dbReference>
<dbReference type="AlphaFoldDB" id="A0AA38LUM5"/>
<gene>
    <name evidence="2" type="ORF">MKK02DRAFT_44654</name>
</gene>
<evidence type="ECO:0000313" key="3">
    <source>
        <dbReference type="Proteomes" id="UP001164286"/>
    </source>
</evidence>
<accession>A0AA38LUM5</accession>
<keyword evidence="3" id="KW-1185">Reference proteome</keyword>
<dbReference type="InterPro" id="IPR039793">
    <property type="entry name" value="UROS/Hem4"/>
</dbReference>
<dbReference type="CDD" id="cd06578">
    <property type="entry name" value="HemD"/>
    <property type="match status" value="1"/>
</dbReference>
<comment type="caution">
    <text evidence="2">The sequence shown here is derived from an EMBL/GenBank/DDBJ whole genome shotgun (WGS) entry which is preliminary data.</text>
</comment>
<dbReference type="SUPFAM" id="SSF69618">
    <property type="entry name" value="HemD-like"/>
    <property type="match status" value="1"/>
</dbReference>
<sequence length="291" mass="30862">MSGAPKLPSSKAQLWLIKAESAGRTEAYQEEAEAKGFEVRYLPPLAERYETAELEELLSRKGSKWYGVIITSKRGAEGWIRAVKALEARGGFESAPDLSKLAFYTVGTTSTEVLAASGCAKSLLPDLGRVTSAKTATLLAEHMLEQLSTFQPDSAASRSYLFIRGDKSANNLQPILRDAGHTVYETQVYSTSLNPEFAGLVKSEIASLAAGDAPGRDLWLAFFSPSSAGYALPYLTPLLDSAAVGETGPRVRVAAIGETSRAYLAESGITVHAVADQPNARGLVGAITSGS</sequence>
<dbReference type="InterPro" id="IPR036108">
    <property type="entry name" value="4pyrrol_syn_uPrphyn_synt_sf"/>
</dbReference>
<dbReference type="GeneID" id="77732234"/>
<name>A0AA38LUM5_9TREE</name>
<dbReference type="PANTHER" id="PTHR12390:SF0">
    <property type="entry name" value="UROPORPHYRINOGEN-III SYNTHASE"/>
    <property type="match status" value="1"/>
</dbReference>
<proteinExistence type="predicted"/>
<dbReference type="Gene3D" id="3.40.50.10090">
    <property type="match status" value="2"/>
</dbReference>
<dbReference type="GO" id="GO:0005829">
    <property type="term" value="C:cytosol"/>
    <property type="evidence" value="ECO:0007669"/>
    <property type="project" value="TreeGrafter"/>
</dbReference>
<dbReference type="InterPro" id="IPR003754">
    <property type="entry name" value="4pyrrol_synth_uPrphyn_synth"/>
</dbReference>
<dbReference type="GO" id="GO:0006780">
    <property type="term" value="P:uroporphyrinogen III biosynthetic process"/>
    <property type="evidence" value="ECO:0007669"/>
    <property type="project" value="InterPro"/>
</dbReference>
<dbReference type="Proteomes" id="UP001164286">
    <property type="component" value="Unassembled WGS sequence"/>
</dbReference>